<evidence type="ECO:0000256" key="3">
    <source>
        <dbReference type="PROSITE-ProRule" id="PRU00175"/>
    </source>
</evidence>
<dbReference type="SUPFAM" id="SSF57850">
    <property type="entry name" value="RING/U-box"/>
    <property type="match status" value="1"/>
</dbReference>
<keyword evidence="1 3" id="KW-0479">Metal-binding</keyword>
<dbReference type="GO" id="GO:0006511">
    <property type="term" value="P:ubiquitin-dependent protein catabolic process"/>
    <property type="evidence" value="ECO:0007669"/>
    <property type="project" value="TreeGrafter"/>
</dbReference>
<name>A0AAV4VKD1_CAEEX</name>
<dbReference type="InterPro" id="IPR001841">
    <property type="entry name" value="Znf_RING"/>
</dbReference>
<dbReference type="InterPro" id="IPR051826">
    <property type="entry name" value="E3_ubiquitin-ligase_domain"/>
</dbReference>
<reference evidence="5 6" key="1">
    <citation type="submission" date="2021-06" db="EMBL/GenBank/DDBJ databases">
        <title>Caerostris extrusa draft genome.</title>
        <authorList>
            <person name="Kono N."/>
            <person name="Arakawa K."/>
        </authorList>
    </citation>
    <scope>NUCLEOTIDE SEQUENCE [LARGE SCALE GENOMIC DNA]</scope>
</reference>
<sequence length="135" mass="16022">MTNLIYPSFHFQKMGVRKKKTTTIPLRPSLPRRCKEKQRPGSGIFEEKERAMACRICGRTAVVRDPNYSPKHKDLVYVSKKETVELPTDVDIECAICLNTSRYKRMLRLFCNHRFHKKCIMQWFKNDIRCPVCRK</sequence>
<protein>
    <recommendedName>
        <fullName evidence="4">RING-type domain-containing protein</fullName>
    </recommendedName>
</protein>
<dbReference type="Proteomes" id="UP001054945">
    <property type="component" value="Unassembled WGS sequence"/>
</dbReference>
<evidence type="ECO:0000313" key="5">
    <source>
        <dbReference type="EMBL" id="GIY70757.1"/>
    </source>
</evidence>
<dbReference type="Pfam" id="PF13639">
    <property type="entry name" value="zf-RING_2"/>
    <property type="match status" value="1"/>
</dbReference>
<evidence type="ECO:0000256" key="1">
    <source>
        <dbReference type="ARBA" id="ARBA00022771"/>
    </source>
</evidence>
<dbReference type="GO" id="GO:0008270">
    <property type="term" value="F:zinc ion binding"/>
    <property type="evidence" value="ECO:0007669"/>
    <property type="project" value="UniProtKB-KW"/>
</dbReference>
<dbReference type="EMBL" id="BPLR01014718">
    <property type="protein sequence ID" value="GIY70757.1"/>
    <property type="molecule type" value="Genomic_DNA"/>
</dbReference>
<dbReference type="GO" id="GO:0061630">
    <property type="term" value="F:ubiquitin protein ligase activity"/>
    <property type="evidence" value="ECO:0007669"/>
    <property type="project" value="TreeGrafter"/>
</dbReference>
<keyword evidence="2" id="KW-0862">Zinc</keyword>
<dbReference type="InterPro" id="IPR013083">
    <property type="entry name" value="Znf_RING/FYVE/PHD"/>
</dbReference>
<dbReference type="PANTHER" id="PTHR22765">
    <property type="entry name" value="RING FINGER AND PROTEASE ASSOCIATED DOMAIN-CONTAINING"/>
    <property type="match status" value="1"/>
</dbReference>
<accession>A0AAV4VKD1</accession>
<dbReference type="SMART" id="SM00184">
    <property type="entry name" value="RING"/>
    <property type="match status" value="1"/>
</dbReference>
<evidence type="ECO:0000313" key="6">
    <source>
        <dbReference type="Proteomes" id="UP001054945"/>
    </source>
</evidence>
<dbReference type="PROSITE" id="PS50089">
    <property type="entry name" value="ZF_RING_2"/>
    <property type="match status" value="1"/>
</dbReference>
<organism evidence="5 6">
    <name type="scientific">Caerostris extrusa</name>
    <name type="common">Bark spider</name>
    <name type="synonym">Caerostris bankana</name>
    <dbReference type="NCBI Taxonomy" id="172846"/>
    <lineage>
        <taxon>Eukaryota</taxon>
        <taxon>Metazoa</taxon>
        <taxon>Ecdysozoa</taxon>
        <taxon>Arthropoda</taxon>
        <taxon>Chelicerata</taxon>
        <taxon>Arachnida</taxon>
        <taxon>Araneae</taxon>
        <taxon>Araneomorphae</taxon>
        <taxon>Entelegynae</taxon>
        <taxon>Araneoidea</taxon>
        <taxon>Araneidae</taxon>
        <taxon>Caerostris</taxon>
    </lineage>
</organism>
<evidence type="ECO:0000256" key="2">
    <source>
        <dbReference type="ARBA" id="ARBA00022833"/>
    </source>
</evidence>
<feature type="domain" description="RING-type" evidence="4">
    <location>
        <begin position="94"/>
        <end position="134"/>
    </location>
</feature>
<comment type="caution">
    <text evidence="5">The sequence shown here is derived from an EMBL/GenBank/DDBJ whole genome shotgun (WGS) entry which is preliminary data.</text>
</comment>
<dbReference type="AlphaFoldDB" id="A0AAV4VKD1"/>
<gene>
    <name evidence="5" type="ORF">CEXT_476671</name>
</gene>
<keyword evidence="1 3" id="KW-0863">Zinc-finger</keyword>
<evidence type="ECO:0000259" key="4">
    <source>
        <dbReference type="PROSITE" id="PS50089"/>
    </source>
</evidence>
<proteinExistence type="predicted"/>
<dbReference type="Gene3D" id="3.30.40.10">
    <property type="entry name" value="Zinc/RING finger domain, C3HC4 (zinc finger)"/>
    <property type="match status" value="1"/>
</dbReference>
<keyword evidence="6" id="KW-1185">Reference proteome</keyword>